<evidence type="ECO:0000256" key="13">
    <source>
        <dbReference type="ARBA" id="ARBA00093543"/>
    </source>
</evidence>
<keyword evidence="6" id="KW-0832">Ubl conjugation</keyword>
<evidence type="ECO:0000256" key="11">
    <source>
        <dbReference type="ARBA" id="ARBA00033378"/>
    </source>
</evidence>
<evidence type="ECO:0000313" key="16">
    <source>
        <dbReference type="EMBL" id="CAB3241933.1"/>
    </source>
</evidence>
<dbReference type="Proteomes" id="UP000494256">
    <property type="component" value="Unassembled WGS sequence"/>
</dbReference>
<evidence type="ECO:0000256" key="2">
    <source>
        <dbReference type="ARBA" id="ARBA00004173"/>
    </source>
</evidence>
<feature type="region of interest" description="Disordered" evidence="14">
    <location>
        <begin position="487"/>
        <end position="540"/>
    </location>
</feature>
<evidence type="ECO:0000256" key="10">
    <source>
        <dbReference type="ARBA" id="ARBA00032947"/>
    </source>
</evidence>
<evidence type="ECO:0000256" key="4">
    <source>
        <dbReference type="ARBA" id="ARBA00022499"/>
    </source>
</evidence>
<comment type="subunit">
    <text evidence="13">Component of the NSL complex at least composed of KAT8/MOF, KANSL1, KANSL2, KANSL3, MCRS1, PHF20, OGT1/OGT, WDR5 and HCFC1.</text>
</comment>
<dbReference type="GO" id="GO:0005634">
    <property type="term" value="C:nucleus"/>
    <property type="evidence" value="ECO:0007669"/>
    <property type="project" value="UniProtKB-SubCell"/>
</dbReference>
<evidence type="ECO:0000256" key="12">
    <source>
        <dbReference type="ARBA" id="ARBA00093359"/>
    </source>
</evidence>
<evidence type="ECO:0000256" key="1">
    <source>
        <dbReference type="ARBA" id="ARBA00004123"/>
    </source>
</evidence>
<dbReference type="GO" id="GO:0005739">
    <property type="term" value="C:mitochondrion"/>
    <property type="evidence" value="ECO:0007669"/>
    <property type="project" value="UniProtKB-SubCell"/>
</dbReference>
<protein>
    <recommendedName>
        <fullName evidence="3">KAT8 regulatory NSL complex subunit 2</fullName>
    </recommendedName>
    <alternativeName>
        <fullName evidence="11">NSL complex protein NSL2</fullName>
    </alternativeName>
    <alternativeName>
        <fullName evidence="10">Non-specific lethal 2 homolog</fullName>
    </alternativeName>
</protein>
<evidence type="ECO:0000256" key="9">
    <source>
        <dbReference type="ARBA" id="ARBA00023242"/>
    </source>
</evidence>
<feature type="domain" description="KANL2-like probable zinc-finger" evidence="15">
    <location>
        <begin position="415"/>
        <end position="476"/>
    </location>
</feature>
<evidence type="ECO:0000256" key="8">
    <source>
        <dbReference type="ARBA" id="ARBA00023128"/>
    </source>
</evidence>
<keyword evidence="9" id="KW-0539">Nucleus</keyword>
<dbReference type="AlphaFoldDB" id="A0A8S1BS18"/>
<dbReference type="OrthoDB" id="677315at2759"/>
<dbReference type="InterPro" id="IPR025927">
    <property type="entry name" value="Znf_KANL2-like"/>
</dbReference>
<sequence>MTLFGILNRTPLQNTVVNAVRSPVTECGSATITVNPSSTMSQQPRQVIHLPKVRMLSRGGRSSSGVRITNVKSIKPPDPDAVKKQEEDRLRAQLQQEIVSRSRTCAYKSYECTLPVLSGRQYCYRHILRDPTAPYRQCAHTYNNGERCPMPAPDEQREPRDPGLCFEHARAALLSRQRSAAPPPPVATTETLLNQLQHYVKPERPRTTSCASSVSVVSDPGEQEPVTPQAVDPFKQIDATAINAAYSSSVMECASCSDSDGDSVTLGPDGNCRAGDHDDLSDAEDAPCEEQPLWHAGVFTAEEAVSEAQNVLGLLQGAYLRQLERLRVLLQAERLNYLRGVKTEKEQYCSINSQARSGPLTVHERRQLRKLKAYASYHKKHGVDAVLARKLLHKRAKVSDPCPNRPIPSQGRCTFTEGGVRCPLHVVPASKHCLKHILHDRQQVLFAACGDIRGVSSCREPVSKLPLPSATCRYHTDPPVYTVFTLKKDESDSDTESHSTSDAESHHTEITEEVALTTDHSVDDRQDIGEVIIPPDTSYE</sequence>
<accession>A0A8S1BS18</accession>
<reference evidence="18 19" key="1">
    <citation type="submission" date="2020-04" db="EMBL/GenBank/DDBJ databases">
        <authorList>
            <person name="Wallbank WR R."/>
            <person name="Pardo Diaz C."/>
            <person name="Kozak K."/>
            <person name="Martin S."/>
            <person name="Jiggins C."/>
            <person name="Moest M."/>
            <person name="Warren A I."/>
            <person name="Byers J.R.P. K."/>
            <person name="Montejo-Kovacevich G."/>
            <person name="Yen C E."/>
        </authorList>
    </citation>
    <scope>NUCLEOTIDE SEQUENCE [LARGE SCALE GENOMIC DNA]</scope>
</reference>
<dbReference type="GO" id="GO:0006325">
    <property type="term" value="P:chromatin organization"/>
    <property type="evidence" value="ECO:0007669"/>
    <property type="project" value="UniProtKB-KW"/>
</dbReference>
<evidence type="ECO:0000313" key="18">
    <source>
        <dbReference type="Proteomes" id="UP000494106"/>
    </source>
</evidence>
<evidence type="ECO:0000256" key="7">
    <source>
        <dbReference type="ARBA" id="ARBA00022853"/>
    </source>
</evidence>
<evidence type="ECO:0000256" key="5">
    <source>
        <dbReference type="ARBA" id="ARBA00022553"/>
    </source>
</evidence>
<feature type="compositionally biased region" description="Basic and acidic residues" evidence="14">
    <location>
        <begin position="487"/>
        <end position="510"/>
    </location>
</feature>
<comment type="subcellular location">
    <subcellularLocation>
        <location evidence="2">Mitochondrion</location>
    </subcellularLocation>
    <subcellularLocation>
        <location evidence="1">Nucleus</location>
    </subcellularLocation>
</comment>
<gene>
    <name evidence="17" type="ORF">APLA_LOCUS17516</name>
    <name evidence="16" type="ORF">APLA_LOCUS8905</name>
</gene>
<dbReference type="EMBL" id="CADEBD010001048">
    <property type="protein sequence ID" value="CAB3262045.1"/>
    <property type="molecule type" value="Genomic_DNA"/>
</dbReference>
<organism evidence="17 19">
    <name type="scientific">Arctia plantaginis</name>
    <name type="common">Wood tiger moth</name>
    <name type="synonym">Phalaena plantaginis</name>
    <dbReference type="NCBI Taxonomy" id="874455"/>
    <lineage>
        <taxon>Eukaryota</taxon>
        <taxon>Metazoa</taxon>
        <taxon>Ecdysozoa</taxon>
        <taxon>Arthropoda</taxon>
        <taxon>Hexapoda</taxon>
        <taxon>Insecta</taxon>
        <taxon>Pterygota</taxon>
        <taxon>Neoptera</taxon>
        <taxon>Endopterygota</taxon>
        <taxon>Lepidoptera</taxon>
        <taxon>Glossata</taxon>
        <taxon>Ditrysia</taxon>
        <taxon>Noctuoidea</taxon>
        <taxon>Erebidae</taxon>
        <taxon>Arctiinae</taxon>
        <taxon>Arctia</taxon>
    </lineage>
</organism>
<dbReference type="PANTHER" id="PTHR13453:SF1">
    <property type="entry name" value="KAT8 REGULATORY NSL COMPLEX SUBUNIT 2"/>
    <property type="match status" value="1"/>
</dbReference>
<feature type="domain" description="KANL2-like probable zinc-finger" evidence="15">
    <location>
        <begin position="105"/>
        <end position="169"/>
    </location>
</feature>
<comment type="caution">
    <text evidence="17">The sequence shown here is derived from an EMBL/GenBank/DDBJ whole genome shotgun (WGS) entry which is preliminary data.</text>
</comment>
<evidence type="ECO:0000256" key="6">
    <source>
        <dbReference type="ARBA" id="ARBA00022843"/>
    </source>
</evidence>
<dbReference type="InterPro" id="IPR026316">
    <property type="entry name" value="NSL2"/>
</dbReference>
<keyword evidence="7" id="KW-0156">Chromatin regulator</keyword>
<dbReference type="EMBL" id="CADEBC010000511">
    <property type="protein sequence ID" value="CAB3241933.1"/>
    <property type="molecule type" value="Genomic_DNA"/>
</dbReference>
<feature type="compositionally biased region" description="Low complexity" evidence="14">
    <location>
        <begin position="57"/>
        <end position="67"/>
    </location>
</feature>
<name>A0A8S1BS18_ARCPL</name>
<evidence type="ECO:0000259" key="15">
    <source>
        <dbReference type="Pfam" id="PF13891"/>
    </source>
</evidence>
<keyword evidence="18" id="KW-1185">Reference proteome</keyword>
<dbReference type="GO" id="GO:0044545">
    <property type="term" value="C:NSL complex"/>
    <property type="evidence" value="ECO:0007669"/>
    <property type="project" value="TreeGrafter"/>
</dbReference>
<feature type="region of interest" description="Disordered" evidence="14">
    <location>
        <begin position="57"/>
        <end position="83"/>
    </location>
</feature>
<evidence type="ECO:0000313" key="19">
    <source>
        <dbReference type="Proteomes" id="UP000494256"/>
    </source>
</evidence>
<proteinExistence type="predicted"/>
<evidence type="ECO:0000256" key="3">
    <source>
        <dbReference type="ARBA" id="ARBA00015508"/>
    </source>
</evidence>
<keyword evidence="4" id="KW-1017">Isopeptide bond</keyword>
<evidence type="ECO:0000256" key="14">
    <source>
        <dbReference type="SAM" id="MobiDB-lite"/>
    </source>
</evidence>
<comment type="function">
    <text evidence="12">Non-catalytic component of the NSL histone acetyltransferase complex, a multiprotein complex that mediates histone H4 acetylation at 'Lys-5'- and 'Lys-8' (H4K5ac and H4K8ac) at transcription start sites and promotes transcription initiation. Required for NSL complex stability and for transcription of intraciliary transport genes in both ciliated and non-ciliated cells by regulating histone H4 acetylation at 'Lys-5'- and 'Lys-12' (H4K5ac and H4K12ac). This is necessary for cilium assembly in ciliated cells and for organization of the microtubule cytoskeleton in non-ciliated cells. Required within the NSL complex to maintain nuclear architecture stability by promoting KAT8-mediated acetylation of lamin LMNA.</text>
</comment>
<keyword evidence="5" id="KW-0597">Phosphoprotein</keyword>
<dbReference type="Proteomes" id="UP000494106">
    <property type="component" value="Unassembled WGS sequence"/>
</dbReference>
<keyword evidence="8" id="KW-0496">Mitochondrion</keyword>
<evidence type="ECO:0000313" key="17">
    <source>
        <dbReference type="EMBL" id="CAB3262045.1"/>
    </source>
</evidence>
<dbReference type="PANTHER" id="PTHR13453">
    <property type="entry name" value="KAT8 REGULATORY NSL COMPLEX SUBUNIT 2"/>
    <property type="match status" value="1"/>
</dbReference>
<dbReference type="Pfam" id="PF13891">
    <property type="entry name" value="zf-C3HC3H_KANSL2"/>
    <property type="match status" value="2"/>
</dbReference>